<feature type="non-terminal residue" evidence="1">
    <location>
        <position position="550"/>
    </location>
</feature>
<dbReference type="SUPFAM" id="SSF48371">
    <property type="entry name" value="ARM repeat"/>
    <property type="match status" value="1"/>
</dbReference>
<evidence type="ECO:0000313" key="2">
    <source>
        <dbReference type="Proteomes" id="UP001439008"/>
    </source>
</evidence>
<reference evidence="1 2" key="1">
    <citation type="journal article" date="2024" name="BMC Biol.">
        <title>Comparative genomics of Ascetosporea gives new insight into the evolutionary basis for animal parasitism in Rhizaria.</title>
        <authorList>
            <person name="Hiltunen Thoren M."/>
            <person name="Onut-Brannstrom I."/>
            <person name="Alfjorden A."/>
            <person name="Peckova H."/>
            <person name="Swords F."/>
            <person name="Hooper C."/>
            <person name="Holzer A.S."/>
            <person name="Bass D."/>
            <person name="Burki F."/>
        </authorList>
    </citation>
    <scope>NUCLEOTIDE SEQUENCE [LARGE SCALE GENOMIC DNA]</scope>
    <source>
        <strain evidence="1">20-A016</strain>
    </source>
</reference>
<feature type="non-terminal residue" evidence="1">
    <location>
        <position position="1"/>
    </location>
</feature>
<evidence type="ECO:0000313" key="1">
    <source>
        <dbReference type="EMBL" id="MES1921173.1"/>
    </source>
</evidence>
<sequence>KSVTIDDVYDSIEKALNDKAPRVREQTLIWLVPIFQKDANKIRKNVGNLAKIAMSKFEDGSVTVRSKSHELFSILLDCDKNGNDDGYSFVGNAFIEMKRKNPRAHKTITRLRNSAKNNPNSSKESIDSISLTSPIHKKMVSPINNGENAIMKKFPSKKSKLKLLKENRNFEFPDNVLEIYGIDLLTKYAKSDDFEEKSKLMRQMKDITTSSFKDGKNFCNDFFQFLKIDLFFNQIDKTQNWSNVILDLLLMLTEIIKKAHISFDILSLEKLSICVRLFEEDQIQNDFKAFLTTVCENIGPEKVLQCFAKPFLDKMKNGFGGKMEGNFMFWVEELFEEFDIFYFGAIEENIEIVEAIMASCESEIVEKRCQKIIKHLKKSTKTTKLDKITKNKNWPKLKILISDQTWQKRLKALESIKKEIKNSQIEQIEEILPLLNERFKENILIINRQSIDIVSEIFLVFSETISPKRLEKLFRLIEEGLFICLSNSNKQIRVKAQDNLKNWLLKTGLDFAATKISKFLAQKGPKSAKAFILKLINRFVDAEKPTIFSE</sequence>
<dbReference type="InterPro" id="IPR011989">
    <property type="entry name" value="ARM-like"/>
</dbReference>
<accession>A0ABV2AP44</accession>
<dbReference type="Gene3D" id="1.25.10.10">
    <property type="entry name" value="Leucine-rich Repeat Variant"/>
    <property type="match status" value="2"/>
</dbReference>
<organism evidence="1 2">
    <name type="scientific">Bonamia ostreae</name>
    <dbReference type="NCBI Taxonomy" id="126728"/>
    <lineage>
        <taxon>Eukaryota</taxon>
        <taxon>Sar</taxon>
        <taxon>Rhizaria</taxon>
        <taxon>Endomyxa</taxon>
        <taxon>Ascetosporea</taxon>
        <taxon>Haplosporida</taxon>
        <taxon>Bonamia</taxon>
    </lineage>
</organism>
<gene>
    <name evidence="1" type="ORF">MHBO_002742</name>
</gene>
<dbReference type="Proteomes" id="UP001439008">
    <property type="component" value="Unassembled WGS sequence"/>
</dbReference>
<name>A0ABV2AP44_9EUKA</name>
<keyword evidence="2" id="KW-1185">Reference proteome</keyword>
<dbReference type="InterPro" id="IPR016024">
    <property type="entry name" value="ARM-type_fold"/>
</dbReference>
<protein>
    <submittedName>
        <fullName evidence="1">Uncharacterized protein</fullName>
    </submittedName>
</protein>
<dbReference type="EMBL" id="JBDODL010001125">
    <property type="protein sequence ID" value="MES1921173.1"/>
    <property type="molecule type" value="Genomic_DNA"/>
</dbReference>
<comment type="caution">
    <text evidence="1">The sequence shown here is derived from an EMBL/GenBank/DDBJ whole genome shotgun (WGS) entry which is preliminary data.</text>
</comment>
<proteinExistence type="predicted"/>